<gene>
    <name evidence="7" type="ORF">E5334_05995</name>
</gene>
<dbReference type="EMBL" id="SRYE01000003">
    <property type="protein sequence ID" value="TGY62204.1"/>
    <property type="molecule type" value="Genomic_DNA"/>
</dbReference>
<dbReference type="OrthoDB" id="9778389at2"/>
<evidence type="ECO:0000313" key="8">
    <source>
        <dbReference type="Proteomes" id="UP000310263"/>
    </source>
</evidence>
<dbReference type="GO" id="GO:0005886">
    <property type="term" value="C:plasma membrane"/>
    <property type="evidence" value="ECO:0007669"/>
    <property type="project" value="UniProtKB-SubCell"/>
</dbReference>
<evidence type="ECO:0000313" key="7">
    <source>
        <dbReference type="EMBL" id="TGY62204.1"/>
    </source>
</evidence>
<dbReference type="CDD" id="cd06574">
    <property type="entry name" value="TM_PBP1_branched-chain-AA_like"/>
    <property type="match status" value="1"/>
</dbReference>
<dbReference type="GO" id="GO:0022857">
    <property type="term" value="F:transmembrane transporter activity"/>
    <property type="evidence" value="ECO:0007669"/>
    <property type="project" value="InterPro"/>
</dbReference>
<feature type="transmembrane region" description="Helical" evidence="6">
    <location>
        <begin position="12"/>
        <end position="29"/>
    </location>
</feature>
<name>A0A4S2F4N5_9ACTN</name>
<evidence type="ECO:0000256" key="2">
    <source>
        <dbReference type="ARBA" id="ARBA00022475"/>
    </source>
</evidence>
<keyword evidence="2" id="KW-1003">Cell membrane</keyword>
<comment type="caution">
    <text evidence="7">The sequence shown here is derived from an EMBL/GenBank/DDBJ whole genome shotgun (WGS) entry which is preliminary data.</text>
</comment>
<evidence type="ECO:0000256" key="3">
    <source>
        <dbReference type="ARBA" id="ARBA00022692"/>
    </source>
</evidence>
<evidence type="ECO:0000256" key="1">
    <source>
        <dbReference type="ARBA" id="ARBA00004651"/>
    </source>
</evidence>
<evidence type="ECO:0000256" key="4">
    <source>
        <dbReference type="ARBA" id="ARBA00022989"/>
    </source>
</evidence>
<keyword evidence="4 6" id="KW-1133">Transmembrane helix</keyword>
<proteinExistence type="predicted"/>
<feature type="transmembrane region" description="Helical" evidence="6">
    <location>
        <begin position="181"/>
        <end position="201"/>
    </location>
</feature>
<dbReference type="Proteomes" id="UP000310263">
    <property type="component" value="Unassembled WGS sequence"/>
</dbReference>
<evidence type="ECO:0000256" key="6">
    <source>
        <dbReference type="SAM" id="Phobius"/>
    </source>
</evidence>
<dbReference type="PANTHER" id="PTHR32196">
    <property type="entry name" value="ABC TRANSPORTER PERMEASE PROTEIN YPHD-RELATED-RELATED"/>
    <property type="match status" value="1"/>
</dbReference>
<dbReference type="InterPro" id="IPR001851">
    <property type="entry name" value="ABC_transp_permease"/>
</dbReference>
<keyword evidence="3 6" id="KW-0812">Transmembrane</keyword>
<dbReference type="RefSeq" id="WP_136012675.1">
    <property type="nucleotide sequence ID" value="NZ_SRYE01000003.1"/>
</dbReference>
<evidence type="ECO:0000256" key="5">
    <source>
        <dbReference type="ARBA" id="ARBA00023136"/>
    </source>
</evidence>
<keyword evidence="5 6" id="KW-0472">Membrane</keyword>
<dbReference type="PANTHER" id="PTHR32196:SF69">
    <property type="entry name" value="BRANCHED-CHAIN AMINO ACID TRANSPORT SYSTEM, PERMEASE PROTEIN"/>
    <property type="match status" value="1"/>
</dbReference>
<protein>
    <submittedName>
        <fullName evidence="7">ABC transporter permease</fullName>
    </submittedName>
</protein>
<reference evidence="7 8" key="1">
    <citation type="submission" date="2019-04" db="EMBL/GenBank/DDBJ databases">
        <title>Microbes associate with the intestines of laboratory mice.</title>
        <authorList>
            <person name="Navarre W."/>
            <person name="Wong E."/>
            <person name="Huang K."/>
            <person name="Tropini C."/>
            <person name="Ng K."/>
            <person name="Yu B."/>
        </authorList>
    </citation>
    <scope>NUCLEOTIDE SEQUENCE [LARGE SCALE GENOMIC DNA]</scope>
    <source>
        <strain evidence="7 8">NM07_P-09</strain>
    </source>
</reference>
<feature type="transmembrane region" description="Helical" evidence="6">
    <location>
        <begin position="245"/>
        <end position="266"/>
    </location>
</feature>
<feature type="transmembrane region" description="Helical" evidence="6">
    <location>
        <begin position="133"/>
        <end position="154"/>
    </location>
</feature>
<dbReference type="Pfam" id="PF02653">
    <property type="entry name" value="BPD_transp_2"/>
    <property type="match status" value="1"/>
</dbReference>
<feature type="transmembrane region" description="Helical" evidence="6">
    <location>
        <begin position="213"/>
        <end position="233"/>
    </location>
</feature>
<organism evidence="7 8">
    <name type="scientific">Muricaecibacterium torontonense</name>
    <dbReference type="NCBI Taxonomy" id="3032871"/>
    <lineage>
        <taxon>Bacteria</taxon>
        <taxon>Bacillati</taxon>
        <taxon>Actinomycetota</taxon>
        <taxon>Coriobacteriia</taxon>
        <taxon>Coriobacteriales</taxon>
        <taxon>Atopobiaceae</taxon>
        <taxon>Muricaecibacterium</taxon>
    </lineage>
</organism>
<accession>A0A4S2F4N5</accession>
<dbReference type="AlphaFoldDB" id="A0A4S2F4N5"/>
<feature type="transmembrane region" description="Helical" evidence="6">
    <location>
        <begin position="272"/>
        <end position="291"/>
    </location>
</feature>
<feature type="transmembrane region" description="Helical" evidence="6">
    <location>
        <begin position="85"/>
        <end position="105"/>
    </location>
</feature>
<comment type="subcellular location">
    <subcellularLocation>
        <location evidence="1">Cell membrane</location>
        <topology evidence="1">Multi-pass membrane protein</topology>
    </subcellularLocation>
</comment>
<keyword evidence="8" id="KW-1185">Reference proteome</keyword>
<sequence>MAAALFSAINQGVLWGVMVLGVYITYKLLNIADLSVDGTFALGGCVAATAMVTGGMDPWLAVLLAFLAGAVAGGCTGLMHALLNIPAILAGILTMIGLWSVNLRIMGKSNTPLLNTRTIYSDVADLTGLPRDVVVLLVAVAIAAALVGLLYWFFGTEIGSSLRATGDNPDMAKALGVDTRFTILLALMLSNGLVSMSGALVCQSQKYADVGMGTGAIVIGLAAIVIGEALGRLTPGKLRSFGSRLIAAVVGSAAYFLIRAIVLQLGLDANDMKLLTALIVVIALGIPYLAGRVKQRSSYQREGVDD</sequence>